<keyword evidence="2" id="KW-1185">Reference proteome</keyword>
<protein>
    <submittedName>
        <fullName evidence="1">Uncharacterized protein</fullName>
    </submittedName>
</protein>
<reference evidence="1 2" key="1">
    <citation type="journal article" date="2015" name="Genome Biol. Evol.">
        <title>Comparative Genomics of a Bacterivorous Green Alga Reveals Evolutionary Causalities and Consequences of Phago-Mixotrophic Mode of Nutrition.</title>
        <authorList>
            <person name="Burns J.A."/>
            <person name="Paasch A."/>
            <person name="Narechania A."/>
            <person name="Kim E."/>
        </authorList>
    </citation>
    <scope>NUCLEOTIDE SEQUENCE [LARGE SCALE GENOMIC DNA]</scope>
    <source>
        <strain evidence="1 2">PLY_AMNH</strain>
    </source>
</reference>
<name>A0AAE0F893_9CHLO</name>
<accession>A0AAE0F893</accession>
<gene>
    <name evidence="1" type="ORF">CYMTET_35915</name>
</gene>
<evidence type="ECO:0000313" key="1">
    <source>
        <dbReference type="EMBL" id="KAK3254886.1"/>
    </source>
</evidence>
<proteinExistence type="predicted"/>
<comment type="caution">
    <text evidence="1">The sequence shown here is derived from an EMBL/GenBank/DDBJ whole genome shotgun (WGS) entry which is preliminary data.</text>
</comment>
<organism evidence="1 2">
    <name type="scientific">Cymbomonas tetramitiformis</name>
    <dbReference type="NCBI Taxonomy" id="36881"/>
    <lineage>
        <taxon>Eukaryota</taxon>
        <taxon>Viridiplantae</taxon>
        <taxon>Chlorophyta</taxon>
        <taxon>Pyramimonadophyceae</taxon>
        <taxon>Pyramimonadales</taxon>
        <taxon>Pyramimonadaceae</taxon>
        <taxon>Cymbomonas</taxon>
    </lineage>
</organism>
<sequence length="399" mass="42022">MLTLRGATALIGATDNVACAEGQMALGAAGGSYGALAIAAPVHVGRCTSPGDFSRVYGRIFTSWGAAGLSAPWLADAADASLSTHVAIAEAASDDIAAQSAAAWTLSWSHTGSVRARLTLLRNLLPSRRPHCSRTDVWLEQCRGVQRPLRGSSPRVLSEGTDSLMCCEGGLSYRPVTCPRLPTGTEEGRANTAGKQPATAAEASAGMVLGPGAELAPSTTQIFDFEAIGWCPPPGPEAVFGQTGAGQFADDLEAPLAAHTQRMEHLGLKVGFKAWAVLCWAHHAPLAAPTQRMEHLTKAWRLVRASSTWLHRRSRWSTSIEGGLKAASSAPAPLAAPTQRMEHLGLKAGLHGLVLVLSPTGCTHTQRMEHLDLKVACYVARFRASSTGLDTPQRMSNQS</sequence>
<dbReference type="EMBL" id="LGRX02023086">
    <property type="protein sequence ID" value="KAK3254886.1"/>
    <property type="molecule type" value="Genomic_DNA"/>
</dbReference>
<evidence type="ECO:0000313" key="2">
    <source>
        <dbReference type="Proteomes" id="UP001190700"/>
    </source>
</evidence>
<dbReference type="Proteomes" id="UP001190700">
    <property type="component" value="Unassembled WGS sequence"/>
</dbReference>
<dbReference type="AlphaFoldDB" id="A0AAE0F893"/>